<dbReference type="OrthoDB" id="30807at10239"/>
<reference evidence="2 3" key="1">
    <citation type="submission" date="2014-11" db="EMBL/GenBank/DDBJ databases">
        <title>Characterization and genome comparisons of three Achromobacter phages of the Siphoviridae family.</title>
        <authorList>
            <person name="Dreiseikelmann B."/>
            <person name="Bunk B."/>
            <person name="Rohde M."/>
            <person name="Wittmann J."/>
        </authorList>
    </citation>
    <scope>NUCLEOTIDE SEQUENCE [LARGE SCALE GENOMIC DNA]</scope>
</reference>
<accession>A0A0B5A1S0</accession>
<sequence length="171" mass="19677">MKALAVHAPIPPSRAAPLLRGLLTATQFHIDGPFYITRPKYTPRTMTDLRHPSDLGKRLQAPQALEKLQALVSTAVRQKNREQLWIKINLNMKLPPEVRNFETKLRGGIVSVFTDHIWPETCAVVLPYSLPLMMPMISRIWVPKGVPVDHPGWGIWKRYELVDYDEHCRLR</sequence>
<dbReference type="KEGG" id="vg:26623472"/>
<protein>
    <submittedName>
        <fullName evidence="2">Uncharacterized protein</fullName>
    </submittedName>
</protein>
<dbReference type="GeneID" id="26623478"/>
<keyword evidence="3" id="KW-1185">Reference proteome</keyword>
<dbReference type="RefSeq" id="YP_009196247.1">
    <property type="nucleotide sequence ID" value="NC_028768.1"/>
</dbReference>
<evidence type="ECO:0000313" key="2">
    <source>
        <dbReference type="EMBL" id="AJD82828.1"/>
    </source>
</evidence>
<proteinExistence type="predicted"/>
<dbReference type="EMBL" id="KP202969">
    <property type="protein sequence ID" value="AJD82767.1"/>
    <property type="molecule type" value="Genomic_DNA"/>
</dbReference>
<evidence type="ECO:0000313" key="3">
    <source>
        <dbReference type="Proteomes" id="UP000031727"/>
    </source>
</evidence>
<gene>
    <name evidence="1" type="ORF">JWX_00001</name>
    <name evidence="2" type="ORF">JWX_00063</name>
</gene>
<dbReference type="EMBL" id="KP202969">
    <property type="protein sequence ID" value="AJD82828.1"/>
    <property type="molecule type" value="Genomic_DNA"/>
</dbReference>
<dbReference type="KEGG" id="vg:26623478"/>
<name>A0A0B5A1S0_9CAUD</name>
<dbReference type="RefSeq" id="YP_009196186.1">
    <property type="nucleotide sequence ID" value="NC_028768.1"/>
</dbReference>
<dbReference type="Proteomes" id="UP000031727">
    <property type="component" value="Segment"/>
</dbReference>
<dbReference type="GeneID" id="26623472"/>
<organism evidence="2 3">
    <name type="scientific">Achromobacter phage JWX</name>
    <dbReference type="NCBI Taxonomy" id="1589746"/>
    <lineage>
        <taxon>Viruses</taxon>
        <taxon>Duplodnaviria</taxon>
        <taxon>Heunggongvirae</taxon>
        <taxon>Uroviricota</taxon>
        <taxon>Caudoviricetes</taxon>
        <taxon>Steinhofvirus</taxon>
        <taxon>Steinhofvirus JWX</taxon>
    </lineage>
</organism>
<evidence type="ECO:0000313" key="1">
    <source>
        <dbReference type="EMBL" id="AJD82767.1"/>
    </source>
</evidence>